<accession>A0ABT2ASP7</accession>
<dbReference type="InterPro" id="IPR045749">
    <property type="entry name" value="DUF6090"/>
</dbReference>
<dbReference type="EMBL" id="JANUHA010000025">
    <property type="protein sequence ID" value="MCS0599254.1"/>
    <property type="molecule type" value="Genomic_DNA"/>
</dbReference>
<reference evidence="1 2" key="1">
    <citation type="submission" date="2022-08" db="EMBL/GenBank/DDBJ databases">
        <title>Reclassification of Massilia species as members of the genera Telluria, Duganella, Pseudoduganella, Mokoshia gen. nov. and Zemynaea gen. nov. using orthogonal and non-orthogonal genome-based approaches.</title>
        <authorList>
            <person name="Bowman J.P."/>
        </authorList>
    </citation>
    <scope>NUCLEOTIDE SEQUENCE [LARGE SCALE GENOMIC DNA]</scope>
    <source>
        <strain evidence="1 2">JCM 31661</strain>
    </source>
</reference>
<sequence>MADQEVIKHGKNIIRLAGSKEHSVKHKLREIAIEFFTIVFAVTLSIWLHGLSEHHHQQQEAKAFLIGLRTDLKNDIASIDTLIRDHRRFSANFTYLASLDPRQMPTDEKFAKVVAESDANHYFRPFTSRYEGFRSSGKMAYIEDQALLDEIFELYQMALPQIRSSEGGWETRQGKLRAYQDEMLEGDGLADHFKLFTSPKGQRLVKKMIAPEQLFDRYESYRKQATAIVKAIEAAYPELKDQPTPTATKA</sequence>
<protein>
    <submittedName>
        <fullName evidence="1">DUF6090 family protein</fullName>
    </submittedName>
</protein>
<evidence type="ECO:0000313" key="2">
    <source>
        <dbReference type="Proteomes" id="UP001206572"/>
    </source>
</evidence>
<keyword evidence="2" id="KW-1185">Reference proteome</keyword>
<gene>
    <name evidence="1" type="ORF">NX780_23185</name>
</gene>
<organism evidence="1 2">
    <name type="scientific">Massilia agri</name>
    <dbReference type="NCBI Taxonomy" id="1886785"/>
    <lineage>
        <taxon>Bacteria</taxon>
        <taxon>Pseudomonadati</taxon>
        <taxon>Pseudomonadota</taxon>
        <taxon>Betaproteobacteria</taxon>
        <taxon>Burkholderiales</taxon>
        <taxon>Oxalobacteraceae</taxon>
        <taxon>Telluria group</taxon>
        <taxon>Massilia</taxon>
    </lineage>
</organism>
<dbReference type="Pfam" id="PF19578">
    <property type="entry name" value="DUF6090"/>
    <property type="match status" value="1"/>
</dbReference>
<comment type="caution">
    <text evidence="1">The sequence shown here is derived from an EMBL/GenBank/DDBJ whole genome shotgun (WGS) entry which is preliminary data.</text>
</comment>
<name>A0ABT2ASP7_9BURK</name>
<proteinExistence type="predicted"/>
<dbReference type="RefSeq" id="WP_258830255.1">
    <property type="nucleotide sequence ID" value="NZ_JANUHA010000025.1"/>
</dbReference>
<evidence type="ECO:0000313" key="1">
    <source>
        <dbReference type="EMBL" id="MCS0599254.1"/>
    </source>
</evidence>
<dbReference type="Proteomes" id="UP001206572">
    <property type="component" value="Unassembled WGS sequence"/>
</dbReference>